<keyword evidence="1" id="KW-0732">Signal</keyword>
<organism evidence="2 3">
    <name type="scientific">Orbilia brochopaga</name>
    <dbReference type="NCBI Taxonomy" id="3140254"/>
    <lineage>
        <taxon>Eukaryota</taxon>
        <taxon>Fungi</taxon>
        <taxon>Dikarya</taxon>
        <taxon>Ascomycota</taxon>
        <taxon>Pezizomycotina</taxon>
        <taxon>Orbiliomycetes</taxon>
        <taxon>Orbiliales</taxon>
        <taxon>Orbiliaceae</taxon>
        <taxon>Orbilia</taxon>
    </lineage>
</organism>
<accession>A0AAV9U9I6</accession>
<sequence length="206" mass="22603">MLYLNCFVIAITALSQLAFPTLAAVSSGLESTPPGDVSIGNIVYGGTGCPQGSAQVWLQDKQSFAAHFRQFTAYINTDTNNVADSRKFCQLNLAVNAPSGWQFSIIQTDFAGYASLSANIEATHTNVVYFSGRTDDQVYSRSIRGPTYQDYNIRGTVGEYWSSCGNQALLNIKTILELNGQGYGAIREERGSGRLRQIYGLRWRPC</sequence>
<dbReference type="Proteomes" id="UP001375240">
    <property type="component" value="Unassembled WGS sequence"/>
</dbReference>
<feature type="signal peptide" evidence="1">
    <location>
        <begin position="1"/>
        <end position="23"/>
    </location>
</feature>
<evidence type="ECO:0000313" key="3">
    <source>
        <dbReference type="Proteomes" id="UP001375240"/>
    </source>
</evidence>
<feature type="chain" id="PRO_5043440775" evidence="1">
    <location>
        <begin position="24"/>
        <end position="206"/>
    </location>
</feature>
<dbReference type="AlphaFoldDB" id="A0AAV9U9I6"/>
<proteinExistence type="predicted"/>
<reference evidence="2 3" key="1">
    <citation type="submission" date="2019-10" db="EMBL/GenBank/DDBJ databases">
        <authorList>
            <person name="Palmer J.M."/>
        </authorList>
    </citation>
    <scope>NUCLEOTIDE SEQUENCE [LARGE SCALE GENOMIC DNA]</scope>
    <source>
        <strain evidence="2 3">TWF696</strain>
    </source>
</reference>
<gene>
    <name evidence="2" type="ORF">TWF696_001638</name>
</gene>
<dbReference type="PANTHER" id="PTHR38847">
    <property type="match status" value="1"/>
</dbReference>
<dbReference type="PANTHER" id="PTHR38847:SF1">
    <property type="entry name" value="PSEUDOURIDINE SYNTHASE RSUA_RLUA-LIKE DOMAIN-CONTAINING PROTEIN"/>
    <property type="match status" value="1"/>
</dbReference>
<protein>
    <submittedName>
        <fullName evidence="2">Uncharacterized protein</fullName>
    </submittedName>
</protein>
<dbReference type="EMBL" id="JAVHNQ010000010">
    <property type="protein sequence ID" value="KAK6338168.1"/>
    <property type="molecule type" value="Genomic_DNA"/>
</dbReference>
<dbReference type="Pfam" id="PF14273">
    <property type="entry name" value="DUF4360"/>
    <property type="match status" value="1"/>
</dbReference>
<evidence type="ECO:0000256" key="1">
    <source>
        <dbReference type="SAM" id="SignalP"/>
    </source>
</evidence>
<comment type="caution">
    <text evidence="2">The sequence shown here is derived from an EMBL/GenBank/DDBJ whole genome shotgun (WGS) entry which is preliminary data.</text>
</comment>
<name>A0AAV9U9I6_9PEZI</name>
<evidence type="ECO:0000313" key="2">
    <source>
        <dbReference type="EMBL" id="KAK6338168.1"/>
    </source>
</evidence>
<keyword evidence="3" id="KW-1185">Reference proteome</keyword>
<dbReference type="InterPro" id="IPR025649">
    <property type="entry name" value="DUF4360"/>
</dbReference>